<keyword evidence="2" id="KW-1185">Reference proteome</keyword>
<dbReference type="EMBL" id="AODQ01000130">
    <property type="protein sequence ID" value="EMR01257.1"/>
    <property type="molecule type" value="Genomic_DNA"/>
</dbReference>
<protein>
    <submittedName>
        <fullName evidence="1">Bacteroidetes-specific putative membrane protein</fullName>
    </submittedName>
</protein>
<dbReference type="eggNOG" id="COG4772">
    <property type="taxonomic scope" value="Bacteria"/>
</dbReference>
<evidence type="ECO:0000313" key="2">
    <source>
        <dbReference type="Proteomes" id="UP000011910"/>
    </source>
</evidence>
<gene>
    <name evidence="1" type="ORF">ADICEAN_03606</name>
</gene>
<sequence>MQKEFKQLSLGAYLTWQPLVVGLWYRGLPISKVENVRNKNESAIILVGLMHGNLNMGYSFDYTLSSLGMATGGAHEVSLVYNLQLNRNKKPPLNTRVIPCPDF</sequence>
<evidence type="ECO:0000313" key="1">
    <source>
        <dbReference type="EMBL" id="EMR01257.1"/>
    </source>
</evidence>
<dbReference type="Pfam" id="PF11751">
    <property type="entry name" value="PorP_SprF"/>
    <property type="match status" value="1"/>
</dbReference>
<proteinExistence type="predicted"/>
<comment type="caution">
    <text evidence="1">The sequence shown here is derived from an EMBL/GenBank/DDBJ whole genome shotgun (WGS) entry which is preliminary data.</text>
</comment>
<accession>M7N1W0</accession>
<reference evidence="1 2" key="1">
    <citation type="journal article" date="2013" name="Genome Announc.">
        <title>Draft Genome Sequence of Cesiribacter andamanensis Strain AMV16T, Isolated from a Soil Sample from a Mud Volcano in the Andaman Islands, India.</title>
        <authorList>
            <person name="Shivaji S."/>
            <person name="Ara S."/>
            <person name="Begum Z."/>
            <person name="Srinivas T.N."/>
            <person name="Singh A."/>
            <person name="Kumar Pinnaka A."/>
        </authorList>
    </citation>
    <scope>NUCLEOTIDE SEQUENCE [LARGE SCALE GENOMIC DNA]</scope>
    <source>
        <strain evidence="1 2">AMV16</strain>
    </source>
</reference>
<dbReference type="AlphaFoldDB" id="M7N1W0"/>
<dbReference type="Proteomes" id="UP000011910">
    <property type="component" value="Unassembled WGS sequence"/>
</dbReference>
<dbReference type="STRING" id="1279009.ADICEAN_03606"/>
<organism evidence="1 2">
    <name type="scientific">Cesiribacter andamanensis AMV16</name>
    <dbReference type="NCBI Taxonomy" id="1279009"/>
    <lineage>
        <taxon>Bacteria</taxon>
        <taxon>Pseudomonadati</taxon>
        <taxon>Bacteroidota</taxon>
        <taxon>Cytophagia</taxon>
        <taxon>Cytophagales</taxon>
        <taxon>Cesiribacteraceae</taxon>
        <taxon>Cesiribacter</taxon>
    </lineage>
</organism>
<dbReference type="InterPro" id="IPR019861">
    <property type="entry name" value="PorP/SprF_Bacteroidetes"/>
</dbReference>
<name>M7N1W0_9BACT</name>